<reference evidence="6 7" key="1">
    <citation type="submission" date="2018-05" db="EMBL/GenBank/DDBJ databases">
        <title>Genomic Encyclopedia of Type Strains, Phase IV (KMG-IV): sequencing the most valuable type-strain genomes for metagenomic binning, comparative biology and taxonomic classification.</title>
        <authorList>
            <person name="Goeker M."/>
        </authorList>
    </citation>
    <scope>NUCLEOTIDE SEQUENCE [LARGE SCALE GENOMIC DNA]</scope>
    <source>
        <strain evidence="6 7">DSM 23606</strain>
    </source>
</reference>
<evidence type="ECO:0000256" key="2">
    <source>
        <dbReference type="ARBA" id="ARBA00032707"/>
    </source>
</evidence>
<evidence type="ECO:0000256" key="4">
    <source>
        <dbReference type="SAM" id="Phobius"/>
    </source>
</evidence>
<dbReference type="SUPFAM" id="SSF48317">
    <property type="entry name" value="Acid phosphatase/Vanadium-dependent haloperoxidase"/>
    <property type="match status" value="1"/>
</dbReference>
<dbReference type="Proteomes" id="UP000246569">
    <property type="component" value="Unassembled WGS sequence"/>
</dbReference>
<feature type="transmembrane region" description="Helical" evidence="4">
    <location>
        <begin position="192"/>
        <end position="210"/>
    </location>
</feature>
<keyword evidence="4" id="KW-0472">Membrane</keyword>
<protein>
    <recommendedName>
        <fullName evidence="1">undecaprenyl-diphosphate phosphatase</fullName>
        <ecNumber evidence="1">3.6.1.27</ecNumber>
    </recommendedName>
    <alternativeName>
        <fullName evidence="2">Undecaprenyl pyrophosphate phosphatase</fullName>
    </alternativeName>
</protein>
<evidence type="ECO:0000259" key="5">
    <source>
        <dbReference type="SMART" id="SM00014"/>
    </source>
</evidence>
<proteinExistence type="predicted"/>
<name>A0A317MTU9_9GAMM</name>
<dbReference type="RefSeq" id="WP_170123590.1">
    <property type="nucleotide sequence ID" value="NZ_QGTJ01000006.1"/>
</dbReference>
<comment type="caution">
    <text evidence="6">The sequence shown here is derived from an EMBL/GenBank/DDBJ whole genome shotgun (WGS) entry which is preliminary data.</text>
</comment>
<accession>A0A317MTU9</accession>
<dbReference type="Gene3D" id="1.20.144.10">
    <property type="entry name" value="Phosphatidic acid phosphatase type 2/haloperoxidase"/>
    <property type="match status" value="2"/>
</dbReference>
<dbReference type="CDD" id="cd03392">
    <property type="entry name" value="PAP2_like_2"/>
    <property type="match status" value="1"/>
</dbReference>
<gene>
    <name evidence="6" type="ORF">C7443_10678</name>
</gene>
<dbReference type="EMBL" id="QGTJ01000006">
    <property type="protein sequence ID" value="PWV61064.1"/>
    <property type="molecule type" value="Genomic_DNA"/>
</dbReference>
<dbReference type="GO" id="GO:0050380">
    <property type="term" value="F:undecaprenyl-diphosphatase activity"/>
    <property type="evidence" value="ECO:0007669"/>
    <property type="project" value="UniProtKB-EC"/>
</dbReference>
<sequence>MSESVEPPRQALRCAGWLAAAFGLWAIAGALALWSGAAAWFDALFSGLLAAHAPWRARMLDLTALGSSTLVTLFSVALVVALGSARRWRSALQLALASAGSGLCVELLKPLYARPRPSALPALADYASSAFPSGHTLMAAALYLSCASLFARDCPHAAARALWGLAAVMVALVGVSRVYLRVHYPSDVLGGLGFGLLWAGIAAALARAALPAGR</sequence>
<evidence type="ECO:0000256" key="1">
    <source>
        <dbReference type="ARBA" id="ARBA00012374"/>
    </source>
</evidence>
<comment type="catalytic activity">
    <reaction evidence="3">
        <text>di-trans,octa-cis-undecaprenyl diphosphate + H2O = di-trans,octa-cis-undecaprenyl phosphate + phosphate + H(+)</text>
        <dbReference type="Rhea" id="RHEA:28094"/>
        <dbReference type="ChEBI" id="CHEBI:15377"/>
        <dbReference type="ChEBI" id="CHEBI:15378"/>
        <dbReference type="ChEBI" id="CHEBI:43474"/>
        <dbReference type="ChEBI" id="CHEBI:58405"/>
        <dbReference type="ChEBI" id="CHEBI:60392"/>
        <dbReference type="EC" id="3.6.1.27"/>
    </reaction>
</comment>
<keyword evidence="4" id="KW-0812">Transmembrane</keyword>
<dbReference type="PANTHER" id="PTHR14969:SF13">
    <property type="entry name" value="AT30094P"/>
    <property type="match status" value="1"/>
</dbReference>
<dbReference type="InterPro" id="IPR000326">
    <property type="entry name" value="PAP2/HPO"/>
</dbReference>
<dbReference type="Pfam" id="PF01569">
    <property type="entry name" value="PAP2"/>
    <property type="match status" value="1"/>
</dbReference>
<dbReference type="AlphaFoldDB" id="A0A317MTU9"/>
<dbReference type="PANTHER" id="PTHR14969">
    <property type="entry name" value="SPHINGOSINE-1-PHOSPHATE PHOSPHOHYDROLASE"/>
    <property type="match status" value="1"/>
</dbReference>
<evidence type="ECO:0000313" key="7">
    <source>
        <dbReference type="Proteomes" id="UP000246569"/>
    </source>
</evidence>
<dbReference type="InterPro" id="IPR036938">
    <property type="entry name" value="PAP2/HPO_sf"/>
</dbReference>
<feature type="transmembrane region" description="Helical" evidence="4">
    <location>
        <begin position="162"/>
        <end position="180"/>
    </location>
</feature>
<dbReference type="SMART" id="SM00014">
    <property type="entry name" value="acidPPc"/>
    <property type="match status" value="1"/>
</dbReference>
<keyword evidence="7" id="KW-1185">Reference proteome</keyword>
<organism evidence="6 7">
    <name type="scientific">Plasticicumulans acidivorans</name>
    <dbReference type="NCBI Taxonomy" id="886464"/>
    <lineage>
        <taxon>Bacteria</taxon>
        <taxon>Pseudomonadati</taxon>
        <taxon>Pseudomonadota</taxon>
        <taxon>Gammaproteobacteria</taxon>
        <taxon>Candidatus Competibacteraceae</taxon>
        <taxon>Plasticicumulans</taxon>
    </lineage>
</organism>
<evidence type="ECO:0000256" key="3">
    <source>
        <dbReference type="ARBA" id="ARBA00047594"/>
    </source>
</evidence>
<dbReference type="EC" id="3.6.1.27" evidence="1"/>
<evidence type="ECO:0000313" key="6">
    <source>
        <dbReference type="EMBL" id="PWV61064.1"/>
    </source>
</evidence>
<keyword evidence="4" id="KW-1133">Transmembrane helix</keyword>
<feature type="transmembrane region" description="Helical" evidence="4">
    <location>
        <begin position="62"/>
        <end position="82"/>
    </location>
</feature>
<feature type="domain" description="Phosphatidic acid phosphatase type 2/haloperoxidase" evidence="5">
    <location>
        <begin position="90"/>
        <end position="203"/>
    </location>
</feature>